<evidence type="ECO:0000313" key="4">
    <source>
        <dbReference type="EMBL" id="AFV25963.1"/>
    </source>
</evidence>
<protein>
    <submittedName>
        <fullName evidence="4">Multidrug transporter</fullName>
    </submittedName>
</protein>
<evidence type="ECO:0000256" key="2">
    <source>
        <dbReference type="ARBA" id="ARBA00022840"/>
    </source>
</evidence>
<dbReference type="SUPFAM" id="SSF52540">
    <property type="entry name" value="P-loop containing nucleoside triphosphate hydrolases"/>
    <property type="match status" value="1"/>
</dbReference>
<dbReference type="Pfam" id="PF00005">
    <property type="entry name" value="ABC_tran"/>
    <property type="match status" value="1"/>
</dbReference>
<dbReference type="GO" id="GO:0016887">
    <property type="term" value="F:ATP hydrolysis activity"/>
    <property type="evidence" value="ECO:0007669"/>
    <property type="project" value="InterPro"/>
</dbReference>
<accession>K4MKY7</accession>
<keyword evidence="1" id="KW-0547">Nucleotide-binding</keyword>
<reference evidence="4" key="1">
    <citation type="submission" date="2012-07" db="EMBL/GenBank/DDBJ databases">
        <title>A Draft Genome for Bacillus alcalophilus strain ATCC 27647.</title>
        <authorList>
            <person name="Attie O."/>
            <person name="Jayaprakash A."/>
            <person name="Sachidanandam R."/>
            <person name="Shah H."/>
            <person name="Paulsen I."/>
            <person name="Morino M."/>
            <person name="Ito M."/>
            <person name="Krulwich T."/>
        </authorList>
    </citation>
    <scope>NUCLEOTIDE SEQUENCE</scope>
    <source>
        <strain evidence="4">ATCC 27647</strain>
    </source>
</reference>
<dbReference type="EMBL" id="JX399540">
    <property type="protein sequence ID" value="AFV25963.1"/>
    <property type="molecule type" value="Genomic_DNA"/>
</dbReference>
<dbReference type="Gene3D" id="3.40.50.300">
    <property type="entry name" value="P-loop containing nucleotide triphosphate hydrolases"/>
    <property type="match status" value="1"/>
</dbReference>
<evidence type="ECO:0000256" key="1">
    <source>
        <dbReference type="ARBA" id="ARBA00022741"/>
    </source>
</evidence>
<dbReference type="InterPro" id="IPR003593">
    <property type="entry name" value="AAA+_ATPase"/>
</dbReference>
<dbReference type="PANTHER" id="PTHR43582:SF2">
    <property type="entry name" value="LINEARMYCIN RESISTANCE ATP-BINDING PROTEIN LNRL"/>
    <property type="match status" value="1"/>
</dbReference>
<dbReference type="PROSITE" id="PS50893">
    <property type="entry name" value="ABC_TRANSPORTER_2"/>
    <property type="match status" value="1"/>
</dbReference>
<dbReference type="PANTHER" id="PTHR43582">
    <property type="entry name" value="LINEARMYCIN RESISTANCE ATP-BINDING PROTEIN LNRL"/>
    <property type="match status" value="1"/>
</dbReference>
<dbReference type="AlphaFoldDB" id="K4MKY7"/>
<sequence>MGCERMIEISGLSKKYDKTVALDKVDLTIPTGICFGLVGPNGAGKSTLMKILAGILKEFDGKVSLYDQGEPSLGYVPQDICLEETVSAQANMNFFGRVYGLKGKELQERQQLIFEDIGLSERAKSKVTTYSGGMKRRLNIGCALLHSPEIVIMDEPTVGVDPQSRRHIFELIRKLKQEGKTIIYASHYMEEIEGLCDYVAFIDRGKVVEQGSIEELLTRYAGSGVFIKGELPDDFLDNEEVFQKDGGFVIKTEKPLEKLAFLAKKCEIEGVEPNQLSLMQPRLEDVFFSLTGTELRDKSA</sequence>
<evidence type="ECO:0000259" key="3">
    <source>
        <dbReference type="PROSITE" id="PS50893"/>
    </source>
</evidence>
<proteinExistence type="predicted"/>
<dbReference type="PROSITE" id="PS00211">
    <property type="entry name" value="ABC_TRANSPORTER_1"/>
    <property type="match status" value="1"/>
</dbReference>
<keyword evidence="2" id="KW-0067">ATP-binding</keyword>
<organism evidence="4">
    <name type="scientific">Alkalihalobacillus alcalophilus ATCC 27647 = CGMCC 1.3604</name>
    <dbReference type="NCBI Taxonomy" id="1218173"/>
    <lineage>
        <taxon>Bacteria</taxon>
        <taxon>Bacillati</taxon>
        <taxon>Bacillota</taxon>
        <taxon>Bacilli</taxon>
        <taxon>Bacillales</taxon>
        <taxon>Bacillaceae</taxon>
        <taxon>Alkalihalobacillus</taxon>
    </lineage>
</organism>
<name>K4MKY7_ALKAL</name>
<dbReference type="GO" id="GO:0005524">
    <property type="term" value="F:ATP binding"/>
    <property type="evidence" value="ECO:0007669"/>
    <property type="project" value="UniProtKB-KW"/>
</dbReference>
<feature type="domain" description="ABC transporter" evidence="3">
    <location>
        <begin position="7"/>
        <end position="229"/>
    </location>
</feature>
<dbReference type="SMART" id="SM00382">
    <property type="entry name" value="AAA"/>
    <property type="match status" value="1"/>
</dbReference>
<dbReference type="InterPro" id="IPR003439">
    <property type="entry name" value="ABC_transporter-like_ATP-bd"/>
</dbReference>
<gene>
    <name evidence="4" type="ORF">BalcAV3861</name>
</gene>
<dbReference type="InterPro" id="IPR027417">
    <property type="entry name" value="P-loop_NTPase"/>
</dbReference>
<dbReference type="InterPro" id="IPR017871">
    <property type="entry name" value="ABC_transporter-like_CS"/>
</dbReference>